<dbReference type="AlphaFoldDB" id="A0AAU9JAS2"/>
<comment type="catalytic activity">
    <reaction evidence="7">
        <text>n ATP + n H2O + a microtubule = n ADP + n phosphate + (n+1) alpha/beta tubulin heterodimers.</text>
        <dbReference type="EC" id="5.6.1.1"/>
    </reaction>
</comment>
<dbReference type="PANTHER" id="PTHR23074">
    <property type="entry name" value="AAA DOMAIN-CONTAINING"/>
    <property type="match status" value="1"/>
</dbReference>
<dbReference type="HAMAP" id="MF_03023">
    <property type="entry name" value="Katanin_p60_A1"/>
    <property type="match status" value="1"/>
</dbReference>
<reference evidence="10" key="1">
    <citation type="submission" date="2021-09" db="EMBL/GenBank/DDBJ databases">
        <authorList>
            <consortium name="AG Swart"/>
            <person name="Singh M."/>
            <person name="Singh A."/>
            <person name="Seah K."/>
            <person name="Emmerich C."/>
        </authorList>
    </citation>
    <scope>NUCLEOTIDE SEQUENCE</scope>
    <source>
        <strain evidence="10">ATCC30299</strain>
    </source>
</reference>
<dbReference type="InterPro" id="IPR027417">
    <property type="entry name" value="P-loop_NTPase"/>
</dbReference>
<dbReference type="SUPFAM" id="SSF52540">
    <property type="entry name" value="P-loop containing nucleoside triphosphate hydrolases"/>
    <property type="match status" value="1"/>
</dbReference>
<dbReference type="SMART" id="SM00382">
    <property type="entry name" value="AAA"/>
    <property type="match status" value="1"/>
</dbReference>
<dbReference type="EC" id="5.6.1.1" evidence="7"/>
<dbReference type="Pfam" id="PF00004">
    <property type="entry name" value="AAA"/>
    <property type="match status" value="1"/>
</dbReference>
<dbReference type="GO" id="GO:0005524">
    <property type="term" value="F:ATP binding"/>
    <property type="evidence" value="ECO:0007669"/>
    <property type="project" value="UniProtKB-KW"/>
</dbReference>
<evidence type="ECO:0000256" key="2">
    <source>
        <dbReference type="ARBA" id="ARBA00022701"/>
    </source>
</evidence>
<feature type="region of interest" description="Disordered" evidence="8">
    <location>
        <begin position="149"/>
        <end position="203"/>
    </location>
</feature>
<keyword evidence="11" id="KW-1185">Reference proteome</keyword>
<evidence type="ECO:0000256" key="5">
    <source>
        <dbReference type="ARBA" id="ARBA00023212"/>
    </source>
</evidence>
<feature type="binding site" evidence="7">
    <location>
        <begin position="292"/>
        <end position="299"/>
    </location>
    <ligand>
        <name>ATP</name>
        <dbReference type="ChEBI" id="CHEBI:30616"/>
    </ligand>
</feature>
<keyword evidence="6 7" id="KW-0413">Isomerase</keyword>
<feature type="compositionally biased region" description="Pro residues" evidence="8">
    <location>
        <begin position="179"/>
        <end position="198"/>
    </location>
</feature>
<keyword evidence="3 7" id="KW-0547">Nucleotide-binding</keyword>
<dbReference type="InterPro" id="IPR041569">
    <property type="entry name" value="AAA_lid_3"/>
</dbReference>
<feature type="compositionally biased region" description="Low complexity" evidence="8">
    <location>
        <begin position="149"/>
        <end position="158"/>
    </location>
</feature>
<comment type="caution">
    <text evidence="10">The sequence shown here is derived from an EMBL/GenBank/DDBJ whole genome shotgun (WGS) entry which is preliminary data.</text>
</comment>
<dbReference type="Gene3D" id="3.40.50.300">
    <property type="entry name" value="P-loop containing nucleotide triphosphate hydrolases"/>
    <property type="match status" value="1"/>
</dbReference>
<dbReference type="InterPro" id="IPR015415">
    <property type="entry name" value="Spast_Vps4_C"/>
</dbReference>
<dbReference type="Gene3D" id="1.20.58.80">
    <property type="entry name" value="Phosphotransferase system, lactose/cellobiose-type IIA subunit"/>
    <property type="match status" value="1"/>
</dbReference>
<evidence type="ECO:0000313" key="10">
    <source>
        <dbReference type="EMBL" id="CAG9325239.1"/>
    </source>
</evidence>
<keyword evidence="1 7" id="KW-0963">Cytoplasm</keyword>
<dbReference type="GO" id="GO:0005737">
    <property type="term" value="C:cytoplasm"/>
    <property type="evidence" value="ECO:0007669"/>
    <property type="project" value="UniProtKB-UniRule"/>
</dbReference>
<evidence type="ECO:0000256" key="1">
    <source>
        <dbReference type="ARBA" id="ARBA00022490"/>
    </source>
</evidence>
<evidence type="ECO:0000256" key="3">
    <source>
        <dbReference type="ARBA" id="ARBA00022741"/>
    </source>
</evidence>
<proteinExistence type="inferred from homology"/>
<comment type="similarity">
    <text evidence="7">Belongs to the AAA ATPase family. Katanin p60 subunit A1 subfamily.</text>
</comment>
<accession>A0AAU9JAS2</accession>
<sequence length="531" mass="59825">MLQEVSSLVELARDHAILGFYPESLSMFEQAMSLVNSALKSPNDLDPGRNWNKIKNDLNEEYSTVRQLNLTLTRLRPLSGISQPQQQVVPLSRQELNNGFPIEISNNHYRGPAELGRFKGLPFSHHKARDPIENIEEIKVSDSFSELPSISESSIRRIPNPPSKPKTIPKPRIGNTNPIPKPARPFKPPAKLNPPTIPKSPSFSHDLSLELSLKPRKSFIESIYPDGQGPDSHLIQLIEQEINDSSPGVSLDEIAELDDAKSILNEAILLPSLMPEFFTGIRRPWKGILLFGPPGTGKTMLAKAIASMGGTTFFNITSSFLISKWRGESEKLARLLFEMARFYAPSILFFDEIDSIMSRRNSDDHEASRRLKTEILIQIEGISTSSDPLKRVIVMAATNRPWDIDEAMIRRLEKRIYISLPSEDGRRKLFERNLSEIELGPDIDWEYLVKKSKQYTGADISCVCRDAAMEPLRKLINKATAQGQPIQSLIDIKLPPITMEDLKEALTRVKSSVDKSSLEEFKNWMKSFGSN</sequence>
<dbReference type="Pfam" id="PF17862">
    <property type="entry name" value="AAA_lid_3"/>
    <property type="match status" value="1"/>
</dbReference>
<dbReference type="Proteomes" id="UP001162131">
    <property type="component" value="Unassembled WGS sequence"/>
</dbReference>
<dbReference type="GO" id="GO:0008568">
    <property type="term" value="F:microtubule severing ATPase activity"/>
    <property type="evidence" value="ECO:0007669"/>
    <property type="project" value="UniProtKB-EC"/>
</dbReference>
<keyword evidence="4 7" id="KW-0067">ATP-binding</keyword>
<dbReference type="Gene3D" id="1.10.8.60">
    <property type="match status" value="1"/>
</dbReference>
<evidence type="ECO:0000256" key="4">
    <source>
        <dbReference type="ARBA" id="ARBA00022840"/>
    </source>
</evidence>
<dbReference type="InterPro" id="IPR028596">
    <property type="entry name" value="KATNA1"/>
</dbReference>
<dbReference type="FunFam" id="3.40.50.300:FF:000159">
    <property type="entry name" value="Katanin p60 ATPase-containing subunit A1"/>
    <property type="match status" value="1"/>
</dbReference>
<dbReference type="PANTHER" id="PTHR23074:SF19">
    <property type="entry name" value="KATANIN P60 ATPASE-CONTAINING SUBUNIT A1"/>
    <property type="match status" value="1"/>
</dbReference>
<comment type="subcellular location">
    <subcellularLocation>
        <location evidence="7">Cytoplasm</location>
        <location evidence="7">Cytoskeleton</location>
    </subcellularLocation>
</comment>
<keyword evidence="5 7" id="KW-0206">Cytoskeleton</keyword>
<evidence type="ECO:0000256" key="6">
    <source>
        <dbReference type="ARBA" id="ARBA00023235"/>
    </source>
</evidence>
<gene>
    <name evidence="7" type="primary">KATNA1</name>
    <name evidence="10" type="ORF">BSTOLATCC_MIC37985</name>
</gene>
<evidence type="ECO:0000256" key="7">
    <source>
        <dbReference type="HAMAP-Rule" id="MF_03023"/>
    </source>
</evidence>
<dbReference type="InterPro" id="IPR003959">
    <property type="entry name" value="ATPase_AAA_core"/>
</dbReference>
<feature type="domain" description="AAA+ ATPase" evidence="9">
    <location>
        <begin position="284"/>
        <end position="422"/>
    </location>
</feature>
<evidence type="ECO:0000256" key="8">
    <source>
        <dbReference type="SAM" id="MobiDB-lite"/>
    </source>
</evidence>
<dbReference type="GO" id="GO:0008017">
    <property type="term" value="F:microtubule binding"/>
    <property type="evidence" value="ECO:0007669"/>
    <property type="project" value="UniProtKB-UniRule"/>
</dbReference>
<organism evidence="10 11">
    <name type="scientific">Blepharisma stoltei</name>
    <dbReference type="NCBI Taxonomy" id="1481888"/>
    <lineage>
        <taxon>Eukaryota</taxon>
        <taxon>Sar</taxon>
        <taxon>Alveolata</taxon>
        <taxon>Ciliophora</taxon>
        <taxon>Postciliodesmatophora</taxon>
        <taxon>Heterotrichea</taxon>
        <taxon>Heterotrichida</taxon>
        <taxon>Blepharismidae</taxon>
        <taxon>Blepharisma</taxon>
    </lineage>
</organism>
<dbReference type="InterPro" id="IPR003593">
    <property type="entry name" value="AAA+_ATPase"/>
</dbReference>
<dbReference type="GO" id="GO:0051013">
    <property type="term" value="P:microtubule severing"/>
    <property type="evidence" value="ECO:0007669"/>
    <property type="project" value="UniProtKB-UniRule"/>
</dbReference>
<dbReference type="InterPro" id="IPR050304">
    <property type="entry name" value="MT-severing_AAA_ATPase"/>
</dbReference>
<keyword evidence="2 7" id="KW-0493">Microtubule</keyword>
<dbReference type="Pfam" id="PF09336">
    <property type="entry name" value="Vps4_C"/>
    <property type="match status" value="1"/>
</dbReference>
<dbReference type="GO" id="GO:0016887">
    <property type="term" value="F:ATP hydrolysis activity"/>
    <property type="evidence" value="ECO:0007669"/>
    <property type="project" value="InterPro"/>
</dbReference>
<dbReference type="GO" id="GO:0005874">
    <property type="term" value="C:microtubule"/>
    <property type="evidence" value="ECO:0007669"/>
    <property type="project" value="UniProtKB-KW"/>
</dbReference>
<name>A0AAU9JAS2_9CILI</name>
<evidence type="ECO:0000259" key="9">
    <source>
        <dbReference type="SMART" id="SM00382"/>
    </source>
</evidence>
<evidence type="ECO:0000313" key="11">
    <source>
        <dbReference type="Proteomes" id="UP001162131"/>
    </source>
</evidence>
<comment type="function">
    <text evidence="7">Severs microtubules in an ATP-dependent manner. Microtubule severing may promote rapid reorganization of cellular microtubule arrays.</text>
</comment>
<protein>
    <recommendedName>
        <fullName evidence="7">Katanin p60 ATPase-containing subunit A1</fullName>
        <shortName evidence="7">Katanin p60 subunit A1</shortName>
        <ecNumber evidence="7">5.6.1.1</ecNumber>
    </recommendedName>
    <alternativeName>
        <fullName evidence="7">p60 katanin</fullName>
    </alternativeName>
</protein>
<dbReference type="EMBL" id="CAJZBQ010000037">
    <property type="protein sequence ID" value="CAG9325239.1"/>
    <property type="molecule type" value="Genomic_DNA"/>
</dbReference>